<feature type="binding site" evidence="4">
    <location>
        <position position="55"/>
    </location>
    <ligand>
        <name>Fe cation</name>
        <dbReference type="ChEBI" id="CHEBI:24875"/>
        <label>1</label>
    </ligand>
</feature>
<dbReference type="GO" id="GO:0005506">
    <property type="term" value="F:iron ion binding"/>
    <property type="evidence" value="ECO:0007669"/>
    <property type="project" value="InterPro"/>
</dbReference>
<dbReference type="Pfam" id="PF01814">
    <property type="entry name" value="Hemerythrin"/>
    <property type="match status" value="1"/>
</dbReference>
<dbReference type="Gene3D" id="1.20.120.50">
    <property type="entry name" value="Hemerythrin-like"/>
    <property type="match status" value="1"/>
</dbReference>
<dbReference type="NCBIfam" id="TIGR00058">
    <property type="entry name" value="Hemerythrin"/>
    <property type="match status" value="1"/>
</dbReference>
<dbReference type="InterPro" id="IPR002063">
    <property type="entry name" value="Haemerythrin"/>
</dbReference>
<feature type="binding site" evidence="4">
    <location>
        <position position="59"/>
    </location>
    <ligand>
        <name>Fe cation</name>
        <dbReference type="ChEBI" id="CHEBI:24875"/>
        <label>1</label>
    </ligand>
</feature>
<dbReference type="Proteomes" id="UP000549394">
    <property type="component" value="Unassembled WGS sequence"/>
</dbReference>
<feature type="binding site" evidence="4">
    <location>
        <position position="74"/>
    </location>
    <ligand>
        <name>Fe cation</name>
        <dbReference type="ChEBI" id="CHEBI:24875"/>
        <label>2</label>
    </ligand>
</feature>
<keyword evidence="2 4" id="KW-0479">Metal-binding</keyword>
<dbReference type="PANTHER" id="PTHR37164">
    <property type="entry name" value="BACTERIOHEMERYTHRIN"/>
    <property type="match status" value="1"/>
</dbReference>
<keyword evidence="3 4" id="KW-0408">Iron</keyword>
<feature type="binding site" evidence="4">
    <location>
        <position position="112"/>
    </location>
    <ligand>
        <name>Fe cation</name>
        <dbReference type="ChEBI" id="CHEBI:24875"/>
        <label>1</label>
    </ligand>
</feature>
<dbReference type="PANTHER" id="PTHR37164:SF1">
    <property type="entry name" value="BACTERIOHEMERYTHRIN"/>
    <property type="match status" value="1"/>
</dbReference>
<dbReference type="InterPro" id="IPR016131">
    <property type="entry name" value="Haemerythrin_Fe_BS"/>
</dbReference>
<feature type="domain" description="Hemerythrin-like" evidence="5">
    <location>
        <begin position="19"/>
        <end position="118"/>
    </location>
</feature>
<dbReference type="PRINTS" id="PR00186">
    <property type="entry name" value="HEMERYTHRIN"/>
</dbReference>
<dbReference type="PROSITE" id="PS00550">
    <property type="entry name" value="HEMERYTHRINS"/>
    <property type="match status" value="1"/>
</dbReference>
<evidence type="ECO:0000313" key="7">
    <source>
        <dbReference type="Proteomes" id="UP000549394"/>
    </source>
</evidence>
<name>A0A7I8VGH6_9ANNE</name>
<proteinExistence type="inferred from homology"/>
<feature type="binding site" evidence="4">
    <location>
        <position position="107"/>
    </location>
    <ligand>
        <name>Fe cation</name>
        <dbReference type="ChEBI" id="CHEBI:24875"/>
        <label>2</label>
    </ligand>
</feature>
<comment type="similarity">
    <text evidence="1">Belongs to the hemerythrin family.</text>
</comment>
<accession>A0A7I8VGH6</accession>
<dbReference type="CDD" id="cd12107">
    <property type="entry name" value="Hemerythrin"/>
    <property type="match status" value="1"/>
</dbReference>
<evidence type="ECO:0000256" key="2">
    <source>
        <dbReference type="ARBA" id="ARBA00022723"/>
    </source>
</evidence>
<dbReference type="SUPFAM" id="SSF47188">
    <property type="entry name" value="Hemerythrin-like"/>
    <property type="match status" value="1"/>
</dbReference>
<evidence type="ECO:0000256" key="4">
    <source>
        <dbReference type="PIRSR" id="PIRSR002033-1"/>
    </source>
</evidence>
<dbReference type="EMBL" id="CAJFCJ010000005">
    <property type="protein sequence ID" value="CAD5114366.1"/>
    <property type="molecule type" value="Genomic_DNA"/>
</dbReference>
<sequence>MAFPIPKPFKWSEEFEVFYKTLDEQHKGLFDAVFACAESNDDATFGTCVKKVKEHFADEEEIMKTSKYSGFDTHKQAHDEFVEKCSSLSAPLPDDKLVYMQQWLVDHIKGIDFKYKGQLQQ</sequence>
<organism evidence="6 7">
    <name type="scientific">Dimorphilus gyrociliatus</name>
    <dbReference type="NCBI Taxonomy" id="2664684"/>
    <lineage>
        <taxon>Eukaryota</taxon>
        <taxon>Metazoa</taxon>
        <taxon>Spiralia</taxon>
        <taxon>Lophotrochozoa</taxon>
        <taxon>Annelida</taxon>
        <taxon>Polychaeta</taxon>
        <taxon>Polychaeta incertae sedis</taxon>
        <taxon>Dinophilidae</taxon>
        <taxon>Dimorphilus</taxon>
    </lineage>
</organism>
<feature type="binding site" evidence="4">
    <location>
        <position position="26"/>
    </location>
    <ligand>
        <name>Fe cation</name>
        <dbReference type="ChEBI" id="CHEBI:24875"/>
        <label>1</label>
    </ligand>
</feature>
<dbReference type="NCBIfam" id="TIGR02481">
    <property type="entry name" value="hemeryth_dom"/>
    <property type="match status" value="1"/>
</dbReference>
<keyword evidence="7" id="KW-1185">Reference proteome</keyword>
<comment type="caution">
    <text evidence="6">The sequence shown here is derived from an EMBL/GenBank/DDBJ whole genome shotgun (WGS) entry which is preliminary data.</text>
</comment>
<reference evidence="6 7" key="1">
    <citation type="submission" date="2020-08" db="EMBL/GenBank/DDBJ databases">
        <authorList>
            <person name="Hejnol A."/>
        </authorList>
    </citation>
    <scope>NUCLEOTIDE SEQUENCE [LARGE SCALE GENOMIC DNA]</scope>
</reference>
<protein>
    <submittedName>
        <fullName evidence="6">DgyrCDS3503</fullName>
    </submittedName>
</protein>
<evidence type="ECO:0000256" key="3">
    <source>
        <dbReference type="ARBA" id="ARBA00023004"/>
    </source>
</evidence>
<evidence type="ECO:0000259" key="5">
    <source>
        <dbReference type="Pfam" id="PF01814"/>
    </source>
</evidence>
<evidence type="ECO:0000256" key="1">
    <source>
        <dbReference type="ARBA" id="ARBA00010587"/>
    </source>
</evidence>
<dbReference type="InterPro" id="IPR012827">
    <property type="entry name" value="Hemerythrin_metal-bd"/>
</dbReference>
<gene>
    <name evidence="6" type="ORF">DGYR_LOCUS3217</name>
</gene>
<dbReference type="InterPro" id="IPR035938">
    <property type="entry name" value="Hemerythrin-like_sf"/>
</dbReference>
<dbReference type="OrthoDB" id="10249344at2759"/>
<dbReference type="PIRSF" id="PIRSF002033">
    <property type="entry name" value="Hemerythrin"/>
    <property type="match status" value="1"/>
</dbReference>
<feature type="binding site" evidence="4">
    <location>
        <position position="59"/>
    </location>
    <ligand>
        <name>Fe cation</name>
        <dbReference type="ChEBI" id="CHEBI:24875"/>
        <label>2</label>
    </ligand>
</feature>
<feature type="binding site" evidence="4">
    <location>
        <position position="78"/>
    </location>
    <ligand>
        <name>Fe cation</name>
        <dbReference type="ChEBI" id="CHEBI:24875"/>
        <label>2</label>
    </ligand>
</feature>
<dbReference type="InterPro" id="IPR012312">
    <property type="entry name" value="Hemerythrin-like"/>
</dbReference>
<feature type="binding site" evidence="4">
    <location>
        <position position="112"/>
    </location>
    <ligand>
        <name>Fe cation</name>
        <dbReference type="ChEBI" id="CHEBI:24875"/>
        <label>2</label>
    </ligand>
</feature>
<evidence type="ECO:0000313" key="6">
    <source>
        <dbReference type="EMBL" id="CAD5114366.1"/>
    </source>
</evidence>
<dbReference type="InterPro" id="IPR050669">
    <property type="entry name" value="Hemerythrin"/>
</dbReference>
<dbReference type="AlphaFoldDB" id="A0A7I8VGH6"/>